<keyword evidence="3" id="KW-1185">Reference proteome</keyword>
<dbReference type="AlphaFoldDB" id="A0A1Y1X5I6"/>
<accession>A0A1Y1X5I6</accession>
<dbReference type="OrthoDB" id="283575at2759"/>
<keyword evidence="1" id="KW-0812">Transmembrane</keyword>
<evidence type="ECO:0000313" key="3">
    <source>
        <dbReference type="Proteomes" id="UP000193944"/>
    </source>
</evidence>
<protein>
    <recommendedName>
        <fullName evidence="4">Dickkopf N-terminal cysteine-rich domain-containing protein</fullName>
    </recommendedName>
</protein>
<reference evidence="2 3" key="1">
    <citation type="submission" date="2016-08" db="EMBL/GenBank/DDBJ databases">
        <title>A Parts List for Fungal Cellulosomes Revealed by Comparative Genomics.</title>
        <authorList>
            <consortium name="DOE Joint Genome Institute"/>
            <person name="Haitjema C.H."/>
            <person name="Gilmore S.P."/>
            <person name="Henske J.K."/>
            <person name="Solomon K.V."/>
            <person name="De Groot R."/>
            <person name="Kuo A."/>
            <person name="Mondo S.J."/>
            <person name="Salamov A.A."/>
            <person name="Labutti K."/>
            <person name="Zhao Z."/>
            <person name="Chiniquy J."/>
            <person name="Barry K."/>
            <person name="Brewer H.M."/>
            <person name="Purvine S.O."/>
            <person name="Wright A.T."/>
            <person name="Boxma B."/>
            <person name="Van Alen T."/>
            <person name="Hackstein J.H."/>
            <person name="Baker S.E."/>
            <person name="Grigoriev I.V."/>
            <person name="O'Malley M.A."/>
        </authorList>
    </citation>
    <scope>NUCLEOTIDE SEQUENCE [LARGE SCALE GENOMIC DNA]</scope>
    <source>
        <strain evidence="2 3">S4</strain>
    </source>
</reference>
<dbReference type="EMBL" id="MCFG01000127">
    <property type="protein sequence ID" value="ORX81081.1"/>
    <property type="molecule type" value="Genomic_DNA"/>
</dbReference>
<keyword evidence="1" id="KW-0472">Membrane</keyword>
<sequence length="271" mass="30525">MSLNTTNFDNVNPSSFFNYNEAVNFINSLNKCNSDDDCPYDSICISNNCIVTFYCQNNDKCAFYETLCNGKPCKKDIPDKVLMPCTSDNDCLSNVCIKDNNTCQRLIDYTSGTFTFNDAYNYYKKFSHCNGDNECPNQSSCSANECVSSFYCKLNDDKVCAFNENIKDGISYEKGRECKVNEDCLSSICDNGKCERNNYALVSKRTKLFGLEQGEKCTNNNECSTKYCNDEGICGPFQNLSGVIYILFGFFILVIIITGICICCCCRLCKK</sequence>
<keyword evidence="1" id="KW-1133">Transmembrane helix</keyword>
<gene>
    <name evidence="2" type="ORF">BCR32DRAFT_14681</name>
</gene>
<feature type="transmembrane region" description="Helical" evidence="1">
    <location>
        <begin position="243"/>
        <end position="269"/>
    </location>
</feature>
<proteinExistence type="predicted"/>
<comment type="caution">
    <text evidence="2">The sequence shown here is derived from an EMBL/GenBank/DDBJ whole genome shotgun (WGS) entry which is preliminary data.</text>
</comment>
<organism evidence="2 3">
    <name type="scientific">Anaeromyces robustus</name>
    <dbReference type="NCBI Taxonomy" id="1754192"/>
    <lineage>
        <taxon>Eukaryota</taxon>
        <taxon>Fungi</taxon>
        <taxon>Fungi incertae sedis</taxon>
        <taxon>Chytridiomycota</taxon>
        <taxon>Chytridiomycota incertae sedis</taxon>
        <taxon>Neocallimastigomycetes</taxon>
        <taxon>Neocallimastigales</taxon>
        <taxon>Neocallimastigaceae</taxon>
        <taxon>Anaeromyces</taxon>
    </lineage>
</organism>
<evidence type="ECO:0000313" key="2">
    <source>
        <dbReference type="EMBL" id="ORX81081.1"/>
    </source>
</evidence>
<reference evidence="2 3" key="2">
    <citation type="submission" date="2016-08" db="EMBL/GenBank/DDBJ databases">
        <title>Pervasive Adenine N6-methylation of Active Genes in Fungi.</title>
        <authorList>
            <consortium name="DOE Joint Genome Institute"/>
            <person name="Mondo S.J."/>
            <person name="Dannebaum R.O."/>
            <person name="Kuo R.C."/>
            <person name="Labutti K."/>
            <person name="Haridas S."/>
            <person name="Kuo A."/>
            <person name="Salamov A."/>
            <person name="Ahrendt S.R."/>
            <person name="Lipzen A."/>
            <person name="Sullivan W."/>
            <person name="Andreopoulos W.B."/>
            <person name="Clum A."/>
            <person name="Lindquist E."/>
            <person name="Daum C."/>
            <person name="Ramamoorthy G.K."/>
            <person name="Gryganskyi A."/>
            <person name="Culley D."/>
            <person name="Magnuson J.K."/>
            <person name="James T.Y."/>
            <person name="O'Malley M.A."/>
            <person name="Stajich J.E."/>
            <person name="Spatafora J.W."/>
            <person name="Visel A."/>
            <person name="Grigoriev I.V."/>
        </authorList>
    </citation>
    <scope>NUCLEOTIDE SEQUENCE [LARGE SCALE GENOMIC DNA]</scope>
    <source>
        <strain evidence="2 3">S4</strain>
    </source>
</reference>
<evidence type="ECO:0008006" key="4">
    <source>
        <dbReference type="Google" id="ProtNLM"/>
    </source>
</evidence>
<dbReference type="Proteomes" id="UP000193944">
    <property type="component" value="Unassembled WGS sequence"/>
</dbReference>
<evidence type="ECO:0000256" key="1">
    <source>
        <dbReference type="SAM" id="Phobius"/>
    </source>
</evidence>
<name>A0A1Y1X5I6_9FUNG</name>